<feature type="signal peptide" evidence="5">
    <location>
        <begin position="1"/>
        <end position="23"/>
    </location>
</feature>
<evidence type="ECO:0000256" key="2">
    <source>
        <dbReference type="ARBA" id="ARBA00022525"/>
    </source>
</evidence>
<dbReference type="InterPro" id="IPR000519">
    <property type="entry name" value="P_trefoil_dom"/>
</dbReference>
<protein>
    <submittedName>
        <fullName evidence="8">Trefoil factor 2-like</fullName>
    </submittedName>
</protein>
<evidence type="ECO:0000256" key="5">
    <source>
        <dbReference type="SAM" id="SignalP"/>
    </source>
</evidence>
<feature type="disulfide bond" evidence="4">
    <location>
        <begin position="91"/>
        <end position="106"/>
    </location>
</feature>
<dbReference type="PANTHER" id="PTHR13826">
    <property type="entry name" value="INTESTINAL TREFOIL FACTOR-RELATED"/>
    <property type="match status" value="1"/>
</dbReference>
<evidence type="ECO:0000313" key="7">
    <source>
        <dbReference type="Proteomes" id="UP000504627"/>
    </source>
</evidence>
<dbReference type="InterPro" id="IPR017957">
    <property type="entry name" value="P_trefoil_CS"/>
</dbReference>
<dbReference type="InterPro" id="IPR017994">
    <property type="entry name" value="P_trefoil_chordata"/>
</dbReference>
<dbReference type="GO" id="GO:0030277">
    <property type="term" value="P:maintenance of gastrointestinal epithelium"/>
    <property type="evidence" value="ECO:0007669"/>
    <property type="project" value="TreeGrafter"/>
</dbReference>
<dbReference type="FunFam" id="4.10.110.10:FF:000006">
    <property type="entry name" value="Trefoil factor 1"/>
    <property type="match status" value="2"/>
</dbReference>
<dbReference type="PANTHER" id="PTHR13826:SF14">
    <property type="entry name" value="TREFOIL FACTOR 2"/>
    <property type="match status" value="1"/>
</dbReference>
<dbReference type="SMART" id="SM00018">
    <property type="entry name" value="PD"/>
    <property type="match status" value="2"/>
</dbReference>
<feature type="chain" id="PRO_5026669516" evidence="5">
    <location>
        <begin position="24"/>
        <end position="173"/>
    </location>
</feature>
<feature type="disulfide bond" evidence="4">
    <location>
        <begin position="81"/>
        <end position="107"/>
    </location>
</feature>
<feature type="domain" description="P-type" evidence="6">
    <location>
        <begin position="28"/>
        <end position="73"/>
    </location>
</feature>
<comment type="caution">
    <text evidence="4">Lacks conserved residue(s) required for the propagation of feature annotation.</text>
</comment>
<evidence type="ECO:0000256" key="4">
    <source>
        <dbReference type="PROSITE-ProRule" id="PRU00779"/>
    </source>
</evidence>
<dbReference type="PRINTS" id="PR00680">
    <property type="entry name" value="PTREFOIL"/>
</dbReference>
<dbReference type="PROSITE" id="PS51448">
    <property type="entry name" value="P_TREFOIL_2"/>
    <property type="match status" value="2"/>
</dbReference>
<gene>
    <name evidence="8" type="primary">LOC113998939</name>
</gene>
<keyword evidence="2" id="KW-0964">Secreted</keyword>
<organism evidence="7 8">
    <name type="scientific">Pipra filicauda</name>
    <name type="common">Wire-tailed manakin</name>
    <dbReference type="NCBI Taxonomy" id="649802"/>
    <lineage>
        <taxon>Eukaryota</taxon>
        <taxon>Metazoa</taxon>
        <taxon>Chordata</taxon>
        <taxon>Craniata</taxon>
        <taxon>Vertebrata</taxon>
        <taxon>Euteleostomi</taxon>
        <taxon>Archelosauria</taxon>
        <taxon>Archosauria</taxon>
        <taxon>Dinosauria</taxon>
        <taxon>Saurischia</taxon>
        <taxon>Theropoda</taxon>
        <taxon>Coelurosauria</taxon>
        <taxon>Aves</taxon>
        <taxon>Neognathae</taxon>
        <taxon>Neoaves</taxon>
        <taxon>Telluraves</taxon>
        <taxon>Australaves</taxon>
        <taxon>Passeriformes</taxon>
        <taxon>Pipridae</taxon>
        <taxon>Pipra</taxon>
    </lineage>
</organism>
<reference evidence="8" key="1">
    <citation type="submission" date="2025-08" db="UniProtKB">
        <authorList>
            <consortium name="RefSeq"/>
        </authorList>
    </citation>
    <scope>IDENTIFICATION</scope>
    <source>
        <tissue evidence="8">Muscle</tissue>
    </source>
</reference>
<evidence type="ECO:0000313" key="8">
    <source>
        <dbReference type="RefSeq" id="XP_027597841.1"/>
    </source>
</evidence>
<comment type="subcellular location">
    <subcellularLocation>
        <location evidence="1">Secreted</location>
    </subcellularLocation>
</comment>
<proteinExistence type="predicted"/>
<feature type="disulfide bond" evidence="4">
    <location>
        <begin position="101"/>
        <end position="118"/>
    </location>
</feature>
<feature type="domain" description="P-type" evidence="6">
    <location>
        <begin position="79"/>
        <end position="122"/>
    </location>
</feature>
<dbReference type="InterPro" id="IPR044913">
    <property type="entry name" value="P_trefoil_dom_sf"/>
</dbReference>
<dbReference type="GO" id="GO:0005615">
    <property type="term" value="C:extracellular space"/>
    <property type="evidence" value="ECO:0007669"/>
    <property type="project" value="TreeGrafter"/>
</dbReference>
<dbReference type="CDD" id="cd00111">
    <property type="entry name" value="Trefoil"/>
    <property type="match status" value="2"/>
</dbReference>
<dbReference type="PROSITE" id="PS00025">
    <property type="entry name" value="P_TREFOIL_1"/>
    <property type="match status" value="1"/>
</dbReference>
<evidence type="ECO:0000259" key="6">
    <source>
        <dbReference type="PROSITE" id="PS51448"/>
    </source>
</evidence>
<accession>A0A6J2ID38</accession>
<sequence length="173" mass="19074">MDLKVVCVLSATLVIALSTLAEGNAPPTKCQCKMLPKERKNCGYPGISAAECKKMGCCFNSSNPNVPWCFTPKQKKVKKVCPSDPYARINCGHPGITSKECTKKGCCFRARPAGVPWCFYHRVTEEGETSIKNFPNCGSTSMEQETEVPAQTLYFATDVISRLFLPGIDSFWM</sequence>
<feature type="disulfide bond" evidence="4">
    <location>
        <begin position="42"/>
        <end position="57"/>
    </location>
</feature>
<keyword evidence="7" id="KW-1185">Reference proteome</keyword>
<evidence type="ECO:0000256" key="1">
    <source>
        <dbReference type="ARBA" id="ARBA00004613"/>
    </source>
</evidence>
<dbReference type="Pfam" id="PF00088">
    <property type="entry name" value="Trefoil"/>
    <property type="match status" value="2"/>
</dbReference>
<dbReference type="RefSeq" id="XP_027597841.1">
    <property type="nucleotide sequence ID" value="XM_027742040.2"/>
</dbReference>
<dbReference type="SUPFAM" id="SSF57492">
    <property type="entry name" value="Trefoil"/>
    <property type="match status" value="2"/>
</dbReference>
<dbReference type="InParanoid" id="A0A6J2ID38"/>
<dbReference type="Gene3D" id="4.10.110.10">
    <property type="entry name" value="Spasmolytic Protein, domain 1"/>
    <property type="match status" value="2"/>
</dbReference>
<feature type="disulfide bond" evidence="4">
    <location>
        <begin position="52"/>
        <end position="69"/>
    </location>
</feature>
<dbReference type="AlphaFoldDB" id="A0A6J2ID38"/>
<dbReference type="GeneID" id="113998939"/>
<evidence type="ECO:0000256" key="3">
    <source>
        <dbReference type="ARBA" id="ARBA00023157"/>
    </source>
</evidence>
<dbReference type="Proteomes" id="UP000504627">
    <property type="component" value="Unplaced"/>
</dbReference>
<keyword evidence="5" id="KW-0732">Signal</keyword>
<name>A0A6J2ID38_9PASS</name>
<keyword evidence="3 4" id="KW-1015">Disulfide bond</keyword>